<dbReference type="RefSeq" id="WP_145211875.1">
    <property type="nucleotide sequence ID" value="NZ_CP036432.1"/>
</dbReference>
<evidence type="ECO:0000313" key="2">
    <source>
        <dbReference type="EMBL" id="QDV84093.1"/>
    </source>
</evidence>
<organism evidence="2 3">
    <name type="scientific">Stieleria magnilauensis</name>
    <dbReference type="NCBI Taxonomy" id="2527963"/>
    <lineage>
        <taxon>Bacteria</taxon>
        <taxon>Pseudomonadati</taxon>
        <taxon>Planctomycetota</taxon>
        <taxon>Planctomycetia</taxon>
        <taxon>Pirellulales</taxon>
        <taxon>Pirellulaceae</taxon>
        <taxon>Stieleria</taxon>
    </lineage>
</organism>
<feature type="compositionally biased region" description="Basic and acidic residues" evidence="1">
    <location>
        <begin position="21"/>
        <end position="31"/>
    </location>
</feature>
<keyword evidence="3" id="KW-1185">Reference proteome</keyword>
<sequence>MFSKTNLHHGAPGVEFSGARKFTDAENRDSLPPDSLPPDSLPPDSLDAPPARRPSRPTVAAD</sequence>
<feature type="region of interest" description="Disordered" evidence="1">
    <location>
        <begin position="1"/>
        <end position="62"/>
    </location>
</feature>
<dbReference type="Proteomes" id="UP000318081">
    <property type="component" value="Chromosome"/>
</dbReference>
<proteinExistence type="predicted"/>
<name>A0ABX5XQ05_9BACT</name>
<dbReference type="EMBL" id="CP036432">
    <property type="protein sequence ID" value="QDV84093.1"/>
    <property type="molecule type" value="Genomic_DNA"/>
</dbReference>
<evidence type="ECO:0000256" key="1">
    <source>
        <dbReference type="SAM" id="MobiDB-lite"/>
    </source>
</evidence>
<evidence type="ECO:0000313" key="3">
    <source>
        <dbReference type="Proteomes" id="UP000318081"/>
    </source>
</evidence>
<protein>
    <submittedName>
        <fullName evidence="2">Uncharacterized protein</fullName>
    </submittedName>
</protein>
<accession>A0ABX5XQ05</accession>
<reference evidence="2 3" key="1">
    <citation type="submission" date="2019-02" db="EMBL/GenBank/DDBJ databases">
        <title>Deep-cultivation of Planctomycetes and their phenomic and genomic characterization uncovers novel biology.</title>
        <authorList>
            <person name="Wiegand S."/>
            <person name="Jogler M."/>
            <person name="Boedeker C."/>
            <person name="Pinto D."/>
            <person name="Vollmers J."/>
            <person name="Rivas-Marin E."/>
            <person name="Kohn T."/>
            <person name="Peeters S.H."/>
            <person name="Heuer A."/>
            <person name="Rast P."/>
            <person name="Oberbeckmann S."/>
            <person name="Bunk B."/>
            <person name="Jeske O."/>
            <person name="Meyerdierks A."/>
            <person name="Storesund J.E."/>
            <person name="Kallscheuer N."/>
            <person name="Luecker S."/>
            <person name="Lage O.M."/>
            <person name="Pohl T."/>
            <person name="Merkel B.J."/>
            <person name="Hornburger P."/>
            <person name="Mueller R.-W."/>
            <person name="Bruemmer F."/>
            <person name="Labrenz M."/>
            <person name="Spormann A.M."/>
            <person name="Op den Camp H."/>
            <person name="Overmann J."/>
            <person name="Amann R."/>
            <person name="Jetten M.S.M."/>
            <person name="Mascher T."/>
            <person name="Medema M.H."/>
            <person name="Devos D.P."/>
            <person name="Kaster A.-K."/>
            <person name="Ovreas L."/>
            <person name="Rohde M."/>
            <person name="Galperin M.Y."/>
            <person name="Jogler C."/>
        </authorList>
    </citation>
    <scope>NUCLEOTIDE SEQUENCE [LARGE SCALE GENOMIC DNA]</scope>
    <source>
        <strain evidence="2 3">TBK1r</strain>
    </source>
</reference>
<gene>
    <name evidence="2" type="ORF">TBK1r_30380</name>
</gene>